<keyword evidence="2 5" id="KW-0812">Transmembrane</keyword>
<dbReference type="PANTHER" id="PTHR23360">
    <property type="entry name" value="G-PROTEIN COUPLED RECEPTORS FAMILY 1 PROFILE DOMAIN-CONTAINING PROTEIN-RELATED"/>
    <property type="match status" value="1"/>
</dbReference>
<evidence type="ECO:0000313" key="8">
    <source>
        <dbReference type="EMBL" id="KAK0415953.1"/>
    </source>
</evidence>
<accession>A0AA39M059</accession>
<evidence type="ECO:0000256" key="3">
    <source>
        <dbReference type="ARBA" id="ARBA00022989"/>
    </source>
</evidence>
<dbReference type="PANTHER" id="PTHR23360:SF5">
    <property type="entry name" value="G-PROTEIN COUPLED RECEPTORS FAMILY 1 PROFILE DOMAIN-CONTAINING PROTEIN"/>
    <property type="match status" value="1"/>
</dbReference>
<dbReference type="Proteomes" id="UP001175271">
    <property type="component" value="Unassembled WGS sequence"/>
</dbReference>
<dbReference type="PRINTS" id="PR00237">
    <property type="entry name" value="GPCRRHODOPSN"/>
</dbReference>
<sequence>MSLVDWSLSAAKAFQIQRFLCFYLMLALIVGLFSNGLIVLVTLKTRSLRRPCNILIAIQAVMDILTTFGHPPFVYFIFTETLIPFSECYIYQFLPCTGMNITTALMVAIGVDRYLSIKYPTKYRKWSPTLYISLMMLGCILYDVLVKVMGYVTLTDDPVICLIADAYYGIGKDFWVFSEVVINVFVLIVYQKIRQEMKKMSTSTMKSHTENIMASLYIIVFFYIFGWLTTMCLLGTLRVLTTEANLVVTAELASGLFANLNMTIPAFVYFSRSVAYKNALKSLLGKDKVGTVGVSVVTSNQKGTSSRTGQAATISDC</sequence>
<keyword evidence="5" id="KW-0807">Transducer</keyword>
<dbReference type="InterPro" id="IPR000276">
    <property type="entry name" value="GPCR_Rhodpsn"/>
</dbReference>
<feature type="transmembrane region" description="Helical" evidence="6">
    <location>
        <begin position="130"/>
        <end position="154"/>
    </location>
</feature>
<proteinExistence type="inferred from homology"/>
<keyword evidence="3 6" id="KW-1133">Transmembrane helix</keyword>
<comment type="caution">
    <text evidence="8">The sequence shown here is derived from an EMBL/GenBank/DDBJ whole genome shotgun (WGS) entry which is preliminary data.</text>
</comment>
<evidence type="ECO:0000256" key="2">
    <source>
        <dbReference type="ARBA" id="ARBA00022692"/>
    </source>
</evidence>
<feature type="transmembrane region" description="Helical" evidence="6">
    <location>
        <begin position="214"/>
        <end position="240"/>
    </location>
</feature>
<dbReference type="SMART" id="SM01381">
    <property type="entry name" value="7TM_GPCR_Srsx"/>
    <property type="match status" value="1"/>
</dbReference>
<feature type="domain" description="G-protein coupled receptors family 1 profile" evidence="7">
    <location>
        <begin position="34"/>
        <end position="269"/>
    </location>
</feature>
<dbReference type="InterPro" id="IPR047130">
    <property type="entry name" value="7TM_GPCR_Srsx_nematod"/>
</dbReference>
<evidence type="ECO:0000313" key="9">
    <source>
        <dbReference type="Proteomes" id="UP001175271"/>
    </source>
</evidence>
<dbReference type="EMBL" id="JAUCMV010000002">
    <property type="protein sequence ID" value="KAK0415953.1"/>
    <property type="molecule type" value="Genomic_DNA"/>
</dbReference>
<dbReference type="CDD" id="cd00637">
    <property type="entry name" value="7tm_classA_rhodopsin-like"/>
    <property type="match status" value="1"/>
</dbReference>
<comment type="similarity">
    <text evidence="5">Belongs to the G-protein coupled receptor 1 family.</text>
</comment>
<comment type="subcellular location">
    <subcellularLocation>
        <location evidence="1">Membrane</location>
    </subcellularLocation>
</comment>
<dbReference type="PROSITE" id="PS50262">
    <property type="entry name" value="G_PROTEIN_RECEP_F1_2"/>
    <property type="match status" value="1"/>
</dbReference>
<evidence type="ECO:0000256" key="6">
    <source>
        <dbReference type="SAM" id="Phobius"/>
    </source>
</evidence>
<feature type="transmembrane region" description="Helical" evidence="6">
    <location>
        <begin position="252"/>
        <end position="271"/>
    </location>
</feature>
<gene>
    <name evidence="8" type="ORF">QR680_012215</name>
</gene>
<dbReference type="InterPro" id="IPR017452">
    <property type="entry name" value="GPCR_Rhodpsn_7TM"/>
</dbReference>
<keyword evidence="4 6" id="KW-0472">Membrane</keyword>
<dbReference type="GO" id="GO:0016020">
    <property type="term" value="C:membrane"/>
    <property type="evidence" value="ECO:0007669"/>
    <property type="project" value="UniProtKB-SubCell"/>
</dbReference>
<protein>
    <recommendedName>
        <fullName evidence="7">G-protein coupled receptors family 1 profile domain-containing protein</fullName>
    </recommendedName>
</protein>
<feature type="transmembrane region" description="Helical" evidence="6">
    <location>
        <begin position="20"/>
        <end position="43"/>
    </location>
</feature>
<feature type="transmembrane region" description="Helical" evidence="6">
    <location>
        <begin position="90"/>
        <end position="109"/>
    </location>
</feature>
<dbReference type="InterPro" id="IPR019424">
    <property type="entry name" value="7TM_GPCR_Srsx"/>
</dbReference>
<dbReference type="AlphaFoldDB" id="A0AA39M059"/>
<dbReference type="Pfam" id="PF10320">
    <property type="entry name" value="7TM_GPCR_Srsx"/>
    <property type="match status" value="1"/>
</dbReference>
<evidence type="ECO:0000256" key="1">
    <source>
        <dbReference type="ARBA" id="ARBA00004370"/>
    </source>
</evidence>
<evidence type="ECO:0000256" key="5">
    <source>
        <dbReference type="RuleBase" id="RU000688"/>
    </source>
</evidence>
<feature type="transmembrane region" description="Helical" evidence="6">
    <location>
        <begin position="55"/>
        <end position="78"/>
    </location>
</feature>
<keyword evidence="5" id="KW-0297">G-protein coupled receptor</keyword>
<dbReference type="GO" id="GO:0004930">
    <property type="term" value="F:G protein-coupled receptor activity"/>
    <property type="evidence" value="ECO:0007669"/>
    <property type="project" value="UniProtKB-KW"/>
</dbReference>
<evidence type="ECO:0000259" key="7">
    <source>
        <dbReference type="PROSITE" id="PS50262"/>
    </source>
</evidence>
<reference evidence="8" key="1">
    <citation type="submission" date="2023-06" db="EMBL/GenBank/DDBJ databases">
        <title>Genomic analysis of the entomopathogenic nematode Steinernema hermaphroditum.</title>
        <authorList>
            <person name="Schwarz E.M."/>
            <person name="Heppert J.K."/>
            <person name="Baniya A."/>
            <person name="Schwartz H.T."/>
            <person name="Tan C.-H."/>
            <person name="Antoshechkin I."/>
            <person name="Sternberg P.W."/>
            <person name="Goodrich-Blair H."/>
            <person name="Dillman A.R."/>
        </authorList>
    </citation>
    <scope>NUCLEOTIDE SEQUENCE</scope>
    <source>
        <strain evidence="8">PS9179</strain>
        <tissue evidence="8">Whole animal</tissue>
    </source>
</reference>
<dbReference type="PROSITE" id="PS00237">
    <property type="entry name" value="G_PROTEIN_RECEP_F1_1"/>
    <property type="match status" value="1"/>
</dbReference>
<keyword evidence="9" id="KW-1185">Reference proteome</keyword>
<dbReference type="SUPFAM" id="SSF81321">
    <property type="entry name" value="Family A G protein-coupled receptor-like"/>
    <property type="match status" value="1"/>
</dbReference>
<keyword evidence="5" id="KW-0675">Receptor</keyword>
<feature type="transmembrane region" description="Helical" evidence="6">
    <location>
        <begin position="174"/>
        <end position="193"/>
    </location>
</feature>
<evidence type="ECO:0000256" key="4">
    <source>
        <dbReference type="ARBA" id="ARBA00023136"/>
    </source>
</evidence>
<name>A0AA39M059_9BILA</name>
<organism evidence="8 9">
    <name type="scientific">Steinernema hermaphroditum</name>
    <dbReference type="NCBI Taxonomy" id="289476"/>
    <lineage>
        <taxon>Eukaryota</taxon>
        <taxon>Metazoa</taxon>
        <taxon>Ecdysozoa</taxon>
        <taxon>Nematoda</taxon>
        <taxon>Chromadorea</taxon>
        <taxon>Rhabditida</taxon>
        <taxon>Tylenchina</taxon>
        <taxon>Panagrolaimomorpha</taxon>
        <taxon>Strongyloidoidea</taxon>
        <taxon>Steinernematidae</taxon>
        <taxon>Steinernema</taxon>
    </lineage>
</organism>
<dbReference type="Gene3D" id="1.20.1070.10">
    <property type="entry name" value="Rhodopsin 7-helix transmembrane proteins"/>
    <property type="match status" value="1"/>
</dbReference>